<evidence type="ECO:0000313" key="1">
    <source>
        <dbReference type="EMBL" id="PCJ39509.1"/>
    </source>
</evidence>
<gene>
    <name evidence="1" type="ORF">COA71_13710</name>
</gene>
<evidence type="ECO:0000313" key="2">
    <source>
        <dbReference type="Proteomes" id="UP000228987"/>
    </source>
</evidence>
<comment type="caution">
    <text evidence="1">The sequence shown here is derived from an EMBL/GenBank/DDBJ whole genome shotgun (WGS) entry which is preliminary data.</text>
</comment>
<dbReference type="AlphaFoldDB" id="A0A2A5C6J0"/>
<protein>
    <submittedName>
        <fullName evidence="1">Uncharacterized protein</fullName>
    </submittedName>
</protein>
<name>A0A2A5C6J0_9GAMM</name>
<dbReference type="Proteomes" id="UP000228987">
    <property type="component" value="Unassembled WGS sequence"/>
</dbReference>
<dbReference type="EMBL" id="NVWI01000014">
    <property type="protein sequence ID" value="PCJ39509.1"/>
    <property type="molecule type" value="Genomic_DNA"/>
</dbReference>
<organism evidence="1 2">
    <name type="scientific">SAR86 cluster bacterium</name>
    <dbReference type="NCBI Taxonomy" id="2030880"/>
    <lineage>
        <taxon>Bacteria</taxon>
        <taxon>Pseudomonadati</taxon>
        <taxon>Pseudomonadota</taxon>
        <taxon>Gammaproteobacteria</taxon>
        <taxon>SAR86 cluster</taxon>
    </lineage>
</organism>
<accession>A0A2A5C6J0</accession>
<sequence>MSDKSDVELNSEQTLITLEQLGQTLEVMTHVVDRLKQHLNRQMSLNAELFQDEEKLRKQEAEERVEASKKLQEKSFVVEITQQELEDGADSKTVH</sequence>
<proteinExistence type="predicted"/>
<reference evidence="2" key="1">
    <citation type="submission" date="2017-08" db="EMBL/GenBank/DDBJ databases">
        <title>A dynamic microbial community with high functional redundancy inhabits the cold, oxic subseafloor aquifer.</title>
        <authorList>
            <person name="Tully B.J."/>
            <person name="Wheat C.G."/>
            <person name="Glazer B.T."/>
            <person name="Huber J.A."/>
        </authorList>
    </citation>
    <scope>NUCLEOTIDE SEQUENCE [LARGE SCALE GENOMIC DNA]</scope>
</reference>